<dbReference type="Proteomes" id="UP000055060">
    <property type="component" value="Unassembled WGS sequence"/>
</dbReference>
<reference evidence="2" key="1">
    <citation type="submission" date="2015-07" db="EMBL/GenBank/DDBJ databases">
        <title>Draft Genome Sequences of Anaerolinea thermolimosa IMO-1, Bellilinea caldifistulae GOMI-1, Leptolinea tardivitalis YMTK-2, Levilinea saccharolytica KIBI-1,Longilinea arvoryzae KOME-1, Previously Described as Members of the Anaerolineaceae (Chloroflexi).</title>
        <authorList>
            <person name="Sekiguchi Y."/>
            <person name="Ohashi A."/>
            <person name="Matsuura N."/>
            <person name="Tourlousse M.D."/>
        </authorList>
    </citation>
    <scope>NUCLEOTIDE SEQUENCE [LARGE SCALE GENOMIC DNA]</scope>
    <source>
        <strain evidence="2">KOME-1</strain>
    </source>
</reference>
<gene>
    <name evidence="2" type="ORF">LARV_02829</name>
</gene>
<proteinExistence type="predicted"/>
<evidence type="ECO:0000313" key="3">
    <source>
        <dbReference type="Proteomes" id="UP000055060"/>
    </source>
</evidence>
<keyword evidence="1" id="KW-1133">Transmembrane helix</keyword>
<name>A0A0S7BHH9_9CHLR</name>
<feature type="transmembrane region" description="Helical" evidence="1">
    <location>
        <begin position="63"/>
        <end position="86"/>
    </location>
</feature>
<organism evidence="2">
    <name type="scientific">Longilinea arvoryzae</name>
    <dbReference type="NCBI Taxonomy" id="360412"/>
    <lineage>
        <taxon>Bacteria</taxon>
        <taxon>Bacillati</taxon>
        <taxon>Chloroflexota</taxon>
        <taxon>Anaerolineae</taxon>
        <taxon>Anaerolineales</taxon>
        <taxon>Anaerolineaceae</taxon>
        <taxon>Longilinea</taxon>
    </lineage>
</organism>
<accession>A0A0S7BHH9</accession>
<dbReference type="EMBL" id="DF967972">
    <property type="protein sequence ID" value="GAP15049.1"/>
    <property type="molecule type" value="Genomic_DNA"/>
</dbReference>
<sequence length="221" mass="24615">MRKIGIFLALLAFLLFVFLGFHVAELFSTAGVGQSGNLAATAGEQQYNFLIVHVDQLDSDHPALISVWVAFTYLADPASISFLPIYPTNRNGEMDLAAHFSLSKEKTISTAFLEQLQKEYNLQWSHVVMIDQKGASYWTRFLTGAEFSQTLDSDNQTLLKPEIDLLGSLCSALRERGSGVLTGLEWNQVIPDHLRTDISLDQVIGEWDRIQKSGLCDVFGQ</sequence>
<dbReference type="AlphaFoldDB" id="A0A0S7BHH9"/>
<keyword evidence="3" id="KW-1185">Reference proteome</keyword>
<evidence type="ECO:0000313" key="2">
    <source>
        <dbReference type="EMBL" id="GAP15049.1"/>
    </source>
</evidence>
<keyword evidence="1" id="KW-0472">Membrane</keyword>
<protein>
    <submittedName>
        <fullName evidence="2">Uncharacterized protein</fullName>
    </submittedName>
</protein>
<evidence type="ECO:0000256" key="1">
    <source>
        <dbReference type="SAM" id="Phobius"/>
    </source>
</evidence>
<keyword evidence="1" id="KW-0812">Transmembrane</keyword>
<dbReference type="STRING" id="360412.LARV_02829"/>